<dbReference type="Proteomes" id="UP000887116">
    <property type="component" value="Unassembled WGS sequence"/>
</dbReference>
<evidence type="ECO:0000256" key="4">
    <source>
        <dbReference type="ARBA" id="ARBA00023136"/>
    </source>
</evidence>
<accession>A0A8X6KQ27</accession>
<evidence type="ECO:0000256" key="1">
    <source>
        <dbReference type="ARBA" id="ARBA00004141"/>
    </source>
</evidence>
<dbReference type="SUPFAM" id="SSF103473">
    <property type="entry name" value="MFS general substrate transporter"/>
    <property type="match status" value="1"/>
</dbReference>
<dbReference type="InterPro" id="IPR020846">
    <property type="entry name" value="MFS_dom"/>
</dbReference>
<name>A0A8X6KQ27_TRICU</name>
<keyword evidence="8" id="KW-1185">Reference proteome</keyword>
<comment type="subcellular location">
    <subcellularLocation>
        <location evidence="1">Membrane</location>
        <topology evidence="1">Multi-pass membrane protein</topology>
    </subcellularLocation>
</comment>
<gene>
    <name evidence="7" type="primary">SLC17A5</name>
    <name evidence="7" type="ORF">TNCT_595911</name>
</gene>
<comment type="caution">
    <text evidence="7">The sequence shown here is derived from an EMBL/GenBank/DDBJ whole genome shotgun (WGS) entry which is preliminary data.</text>
</comment>
<evidence type="ECO:0000256" key="3">
    <source>
        <dbReference type="ARBA" id="ARBA00022989"/>
    </source>
</evidence>
<evidence type="ECO:0000313" key="7">
    <source>
        <dbReference type="EMBL" id="GFQ78543.1"/>
    </source>
</evidence>
<dbReference type="GO" id="GO:0006820">
    <property type="term" value="P:monoatomic anion transport"/>
    <property type="evidence" value="ECO:0007669"/>
    <property type="project" value="TreeGrafter"/>
</dbReference>
<dbReference type="InterPro" id="IPR050382">
    <property type="entry name" value="MFS_Na/Anion_cotransporter"/>
</dbReference>
<keyword evidence="4 5" id="KW-0472">Membrane</keyword>
<dbReference type="AlphaFoldDB" id="A0A8X6KQ27"/>
<feature type="transmembrane region" description="Helical" evidence="5">
    <location>
        <begin position="133"/>
        <end position="154"/>
    </location>
</feature>
<dbReference type="Pfam" id="PF07690">
    <property type="entry name" value="MFS_1"/>
    <property type="match status" value="1"/>
</dbReference>
<keyword evidence="3 5" id="KW-1133">Transmembrane helix</keyword>
<sequence>MEGQQVIISENVATPEDQPDIREGFIKRNIQIRYILALMGFYCFFVLSALRLNISIGIVAMVNWSVIKKDLPPEAVKEECHYEDTGLVRKAKEDGPFLWDPDTQGHILSSYFYGLASTQLLGGRLSELLSAKYVLLIGTLLATIANSLIPALAVAFPSGYAVMVLQVFKGFGQGIMMPSFSVLMGKWVPPTERARFMSVIASGIPVGGFFTVVISGILCHSPAFGWECYCLCLVYPLGDTDLRLAFEPSIHHKARTESDHVFAHPKSSYYRKHKKLRYRLGCKISKVRFLNVCGY</sequence>
<reference evidence="7" key="1">
    <citation type="submission" date="2020-07" db="EMBL/GenBank/DDBJ databases">
        <title>Multicomponent nature underlies the extraordinary mechanical properties of spider dragline silk.</title>
        <authorList>
            <person name="Kono N."/>
            <person name="Nakamura H."/>
            <person name="Mori M."/>
            <person name="Yoshida Y."/>
            <person name="Ohtoshi R."/>
            <person name="Malay A.D."/>
            <person name="Moran D.A.P."/>
            <person name="Tomita M."/>
            <person name="Numata K."/>
            <person name="Arakawa K."/>
        </authorList>
    </citation>
    <scope>NUCLEOTIDE SEQUENCE</scope>
</reference>
<feature type="transmembrane region" description="Helical" evidence="5">
    <location>
        <begin position="196"/>
        <end position="218"/>
    </location>
</feature>
<protein>
    <recommendedName>
        <fullName evidence="6">Major facilitator superfamily (MFS) profile domain-containing protein</fullName>
    </recommendedName>
</protein>
<keyword evidence="2 5" id="KW-0812">Transmembrane</keyword>
<dbReference type="OrthoDB" id="6427709at2759"/>
<feature type="transmembrane region" description="Helical" evidence="5">
    <location>
        <begin position="160"/>
        <end position="184"/>
    </location>
</feature>
<organism evidence="7 8">
    <name type="scientific">Trichonephila clavata</name>
    <name type="common">Joro spider</name>
    <name type="synonym">Nephila clavata</name>
    <dbReference type="NCBI Taxonomy" id="2740835"/>
    <lineage>
        <taxon>Eukaryota</taxon>
        <taxon>Metazoa</taxon>
        <taxon>Ecdysozoa</taxon>
        <taxon>Arthropoda</taxon>
        <taxon>Chelicerata</taxon>
        <taxon>Arachnida</taxon>
        <taxon>Araneae</taxon>
        <taxon>Araneomorphae</taxon>
        <taxon>Entelegynae</taxon>
        <taxon>Araneoidea</taxon>
        <taxon>Nephilidae</taxon>
        <taxon>Trichonephila</taxon>
    </lineage>
</organism>
<evidence type="ECO:0000256" key="2">
    <source>
        <dbReference type="ARBA" id="ARBA00022692"/>
    </source>
</evidence>
<dbReference type="Gene3D" id="1.20.1250.20">
    <property type="entry name" value="MFS general substrate transporter like domains"/>
    <property type="match status" value="1"/>
</dbReference>
<evidence type="ECO:0000256" key="5">
    <source>
        <dbReference type="SAM" id="Phobius"/>
    </source>
</evidence>
<dbReference type="GO" id="GO:0022857">
    <property type="term" value="F:transmembrane transporter activity"/>
    <property type="evidence" value="ECO:0007669"/>
    <property type="project" value="InterPro"/>
</dbReference>
<proteinExistence type="predicted"/>
<dbReference type="PANTHER" id="PTHR11662:SF399">
    <property type="entry name" value="FI19708P1-RELATED"/>
    <property type="match status" value="1"/>
</dbReference>
<feature type="domain" description="Major facilitator superfamily (MFS) profile" evidence="6">
    <location>
        <begin position="32"/>
        <end position="295"/>
    </location>
</feature>
<dbReference type="InterPro" id="IPR011701">
    <property type="entry name" value="MFS"/>
</dbReference>
<dbReference type="PROSITE" id="PS50850">
    <property type="entry name" value="MFS"/>
    <property type="match status" value="1"/>
</dbReference>
<dbReference type="EMBL" id="BMAO01002140">
    <property type="protein sequence ID" value="GFQ78543.1"/>
    <property type="molecule type" value="Genomic_DNA"/>
</dbReference>
<dbReference type="PANTHER" id="PTHR11662">
    <property type="entry name" value="SOLUTE CARRIER FAMILY 17"/>
    <property type="match status" value="1"/>
</dbReference>
<dbReference type="GO" id="GO:0016020">
    <property type="term" value="C:membrane"/>
    <property type="evidence" value="ECO:0007669"/>
    <property type="project" value="UniProtKB-SubCell"/>
</dbReference>
<evidence type="ECO:0000313" key="8">
    <source>
        <dbReference type="Proteomes" id="UP000887116"/>
    </source>
</evidence>
<evidence type="ECO:0000259" key="6">
    <source>
        <dbReference type="PROSITE" id="PS50850"/>
    </source>
</evidence>
<feature type="transmembrane region" description="Helical" evidence="5">
    <location>
        <begin position="34"/>
        <end position="62"/>
    </location>
</feature>
<dbReference type="InterPro" id="IPR036259">
    <property type="entry name" value="MFS_trans_sf"/>
</dbReference>